<dbReference type="Gene3D" id="1.20.1250.20">
    <property type="entry name" value="MFS general substrate transporter like domains"/>
    <property type="match status" value="2"/>
</dbReference>
<feature type="transmembrane region" description="Helical" evidence="4">
    <location>
        <begin position="175"/>
        <end position="192"/>
    </location>
</feature>
<evidence type="ECO:0000313" key="6">
    <source>
        <dbReference type="EMBL" id="MXP10321.1"/>
    </source>
</evidence>
<evidence type="ECO:0000313" key="7">
    <source>
        <dbReference type="Proteomes" id="UP000429229"/>
    </source>
</evidence>
<reference evidence="6 7" key="1">
    <citation type="submission" date="2019-12" db="EMBL/GenBank/DDBJ databases">
        <title>Genomic-based taxomic classification of the family Erythrobacteraceae.</title>
        <authorList>
            <person name="Xu L."/>
        </authorList>
    </citation>
    <scope>NUCLEOTIDE SEQUENCE [LARGE SCALE GENOMIC DNA]</scope>
    <source>
        <strain evidence="6 7">LMG 29519</strain>
    </source>
</reference>
<proteinExistence type="predicted"/>
<dbReference type="InterPro" id="IPR011701">
    <property type="entry name" value="MFS"/>
</dbReference>
<dbReference type="GO" id="GO:0022857">
    <property type="term" value="F:transmembrane transporter activity"/>
    <property type="evidence" value="ECO:0007669"/>
    <property type="project" value="InterPro"/>
</dbReference>
<feature type="transmembrane region" description="Helical" evidence="4">
    <location>
        <begin position="84"/>
        <end position="103"/>
    </location>
</feature>
<keyword evidence="2 4" id="KW-1133">Transmembrane helix</keyword>
<dbReference type="PANTHER" id="PTHR23528">
    <property type="match status" value="1"/>
</dbReference>
<comment type="caution">
    <text evidence="6">The sequence shown here is derived from an EMBL/GenBank/DDBJ whole genome shotgun (WGS) entry which is preliminary data.</text>
</comment>
<evidence type="ECO:0000259" key="5">
    <source>
        <dbReference type="PROSITE" id="PS50850"/>
    </source>
</evidence>
<feature type="transmembrane region" description="Helical" evidence="4">
    <location>
        <begin position="142"/>
        <end position="163"/>
    </location>
</feature>
<organism evidence="6 7">
    <name type="scientific">Alteriqipengyuania halimionae</name>
    <dbReference type="NCBI Taxonomy" id="1926630"/>
    <lineage>
        <taxon>Bacteria</taxon>
        <taxon>Pseudomonadati</taxon>
        <taxon>Pseudomonadota</taxon>
        <taxon>Alphaproteobacteria</taxon>
        <taxon>Sphingomonadales</taxon>
        <taxon>Erythrobacteraceae</taxon>
        <taxon>Alteriqipengyuania</taxon>
    </lineage>
</organism>
<dbReference type="AlphaFoldDB" id="A0A6I4U7H2"/>
<feature type="transmembrane region" description="Helical" evidence="4">
    <location>
        <begin position="221"/>
        <end position="242"/>
    </location>
</feature>
<sequence length="397" mass="41896">MTETSGDLDRQSLRFLWLYALASAGGAVAYVPFLTILLPVRMSELSGGDDVAPLAYAAFAGAVIASLANIAFGWLSDRSGNRKAWIATGLVLCSLLLVSVQATHSLAELIGVIVVWQLALNLMLAPLAAWAGDMVPDRQKGLLGGLLAFSPAAGAAAGALVTWPGLAGADTRLELVALLTIAMVLPVLVTGYDRPMPHLMTRSSELSDAPRPSRGLIGRMWIARLLVQISEAALFAYLLYWFRSIDPSVTDSDTARVFSIVLVAAVPLSLLTGRWSDRTDRPILPLASAAGLSAIGLLVMALSDTLALAMTGYVLFGLVAAVFLALHSAQTLRVLPRPETRGRDLGLFNLTNTTPSLIMPLLTLGLVPGFGFDGLWLVLAGLALMACLLLATARRAA</sequence>
<keyword evidence="1 4" id="KW-0812">Transmembrane</keyword>
<feature type="transmembrane region" description="Helical" evidence="4">
    <location>
        <begin position="283"/>
        <end position="302"/>
    </location>
</feature>
<gene>
    <name evidence="6" type="ORF">GRI68_09020</name>
</gene>
<keyword evidence="3 4" id="KW-0472">Membrane</keyword>
<protein>
    <submittedName>
        <fullName evidence="6">MFS transporter</fullName>
    </submittedName>
</protein>
<feature type="transmembrane region" description="Helical" evidence="4">
    <location>
        <begin position="109"/>
        <end position="130"/>
    </location>
</feature>
<evidence type="ECO:0000256" key="3">
    <source>
        <dbReference type="ARBA" id="ARBA00023136"/>
    </source>
</evidence>
<dbReference type="PANTHER" id="PTHR23528:SF1">
    <property type="entry name" value="MAJOR FACILITATOR SUPERFAMILY (MFS) PROFILE DOMAIN-CONTAINING PROTEIN"/>
    <property type="match status" value="1"/>
</dbReference>
<dbReference type="OrthoDB" id="7428510at2"/>
<evidence type="ECO:0000256" key="2">
    <source>
        <dbReference type="ARBA" id="ARBA00022989"/>
    </source>
</evidence>
<evidence type="ECO:0000256" key="1">
    <source>
        <dbReference type="ARBA" id="ARBA00022692"/>
    </source>
</evidence>
<feature type="transmembrane region" description="Helical" evidence="4">
    <location>
        <begin position="374"/>
        <end position="393"/>
    </location>
</feature>
<dbReference type="Proteomes" id="UP000429229">
    <property type="component" value="Unassembled WGS sequence"/>
</dbReference>
<dbReference type="EMBL" id="WTYR01000001">
    <property type="protein sequence ID" value="MXP10321.1"/>
    <property type="molecule type" value="Genomic_DNA"/>
</dbReference>
<dbReference type="PROSITE" id="PS50850">
    <property type="entry name" value="MFS"/>
    <property type="match status" value="1"/>
</dbReference>
<keyword evidence="7" id="KW-1185">Reference proteome</keyword>
<dbReference type="CDD" id="cd06174">
    <property type="entry name" value="MFS"/>
    <property type="match status" value="1"/>
</dbReference>
<accession>A0A6I4U7H2</accession>
<feature type="transmembrane region" description="Helical" evidence="4">
    <location>
        <begin position="254"/>
        <end position="271"/>
    </location>
</feature>
<dbReference type="Pfam" id="PF07690">
    <property type="entry name" value="MFS_1"/>
    <property type="match status" value="1"/>
</dbReference>
<feature type="transmembrane region" description="Helical" evidence="4">
    <location>
        <begin position="308"/>
        <end position="326"/>
    </location>
</feature>
<dbReference type="RefSeq" id="WP_160616939.1">
    <property type="nucleotide sequence ID" value="NZ_WTYR01000001.1"/>
</dbReference>
<dbReference type="SUPFAM" id="SSF103473">
    <property type="entry name" value="MFS general substrate transporter"/>
    <property type="match status" value="1"/>
</dbReference>
<feature type="transmembrane region" description="Helical" evidence="4">
    <location>
        <begin position="51"/>
        <end position="72"/>
    </location>
</feature>
<dbReference type="InterPro" id="IPR020846">
    <property type="entry name" value="MFS_dom"/>
</dbReference>
<feature type="domain" description="Major facilitator superfamily (MFS) profile" evidence="5">
    <location>
        <begin position="12"/>
        <end position="397"/>
    </location>
</feature>
<feature type="transmembrane region" description="Helical" evidence="4">
    <location>
        <begin position="347"/>
        <end position="368"/>
    </location>
</feature>
<feature type="transmembrane region" description="Helical" evidence="4">
    <location>
        <begin position="16"/>
        <end position="39"/>
    </location>
</feature>
<evidence type="ECO:0000256" key="4">
    <source>
        <dbReference type="SAM" id="Phobius"/>
    </source>
</evidence>
<dbReference type="InterPro" id="IPR036259">
    <property type="entry name" value="MFS_trans_sf"/>
</dbReference>
<name>A0A6I4U7H2_9SPHN</name>